<dbReference type="GO" id="GO:0004445">
    <property type="term" value="F:inositol-polyphosphate 5-phosphatase activity"/>
    <property type="evidence" value="ECO:0007669"/>
    <property type="project" value="InterPro"/>
</dbReference>
<dbReference type="Gene3D" id="3.60.10.10">
    <property type="entry name" value="Endonuclease/exonuclease/phosphatase"/>
    <property type="match status" value="1"/>
</dbReference>
<feature type="compositionally biased region" description="Polar residues" evidence="1">
    <location>
        <begin position="153"/>
        <end position="164"/>
    </location>
</feature>
<evidence type="ECO:0000313" key="3">
    <source>
        <dbReference type="EMBL" id="GCC21076.1"/>
    </source>
</evidence>
<accession>A0A401RSH0</accession>
<sequence>MSDQTRLAAHSAWNVSSGTGTGQPQSLETERCQRRDQEESRPFLSDTWKCSPEELGHGVQGLKTPLVPRPPVRPKPCQQNKLQHLHSAERRAAARRLRSRSSEESSSEPVDTDSSCGSLYGADLSASPMQCFQGRSGVAPQTPLPSSSSSSSLQECDTSESAGSTAEYHNGPVHTEPQARSDHPDIETVSSANRKLPPVAPTKPLPPMVINLDSPVLRTSNRIDQDYMDYMRVTQTVSSQHSNLLSLSQGAEDNRSSISMSSSSSILFPVRSEDLRKRSYLEGSLLASGALLGASELDRYFPDRKVRVFITTWNMQGQQVFWFGDFNFRLDVKRAVIDELLQNRNMDSLRSILHYDELTKKLQEGSIFKGFKEAEISFLPTYKFDIGCDVYDSSAKQRTPSYTDRIIYKSRQKGDIFVLKYGSCTSIKTSDHRPVYGYFQVRLRPGRDNIPLCAGQFYRDIYKEGIKRRFVREQKRRAFWNQKNSVTCSVS</sequence>
<dbReference type="GO" id="GO:0046856">
    <property type="term" value="P:phosphatidylinositol dephosphorylation"/>
    <property type="evidence" value="ECO:0007669"/>
    <property type="project" value="InterPro"/>
</dbReference>
<dbReference type="STRING" id="137246.A0A401RSH0"/>
<feature type="domain" description="Inositol polyphosphate-related phosphatase" evidence="2">
    <location>
        <begin position="184"/>
        <end position="447"/>
    </location>
</feature>
<dbReference type="InterPro" id="IPR036691">
    <property type="entry name" value="Endo/exonu/phosph_ase_sf"/>
</dbReference>
<reference evidence="3 4" key="1">
    <citation type="journal article" date="2018" name="Nat. Ecol. Evol.">
        <title>Shark genomes provide insights into elasmobranch evolution and the origin of vertebrates.</title>
        <authorList>
            <person name="Hara Y"/>
            <person name="Yamaguchi K"/>
            <person name="Onimaru K"/>
            <person name="Kadota M"/>
            <person name="Koyanagi M"/>
            <person name="Keeley SD"/>
            <person name="Tatsumi K"/>
            <person name="Tanaka K"/>
            <person name="Motone F"/>
            <person name="Kageyama Y"/>
            <person name="Nozu R"/>
            <person name="Adachi N"/>
            <person name="Nishimura O"/>
            <person name="Nakagawa R"/>
            <person name="Tanegashima C"/>
            <person name="Kiyatake I"/>
            <person name="Matsumoto R"/>
            <person name="Murakumo K"/>
            <person name="Nishida K"/>
            <person name="Terakita A"/>
            <person name="Kuratani S"/>
            <person name="Sato K"/>
            <person name="Hyodo S Kuraku.S."/>
        </authorList>
    </citation>
    <scope>NUCLEOTIDE SEQUENCE [LARGE SCALE GENOMIC DNA]</scope>
</reference>
<dbReference type="SUPFAM" id="SSF56219">
    <property type="entry name" value="DNase I-like"/>
    <property type="match status" value="1"/>
</dbReference>
<dbReference type="GO" id="GO:0005634">
    <property type="term" value="C:nucleus"/>
    <property type="evidence" value="ECO:0007669"/>
    <property type="project" value="TreeGrafter"/>
</dbReference>
<dbReference type="GO" id="GO:0005794">
    <property type="term" value="C:Golgi apparatus"/>
    <property type="evidence" value="ECO:0007669"/>
    <property type="project" value="TreeGrafter"/>
</dbReference>
<dbReference type="Pfam" id="PF22669">
    <property type="entry name" value="Exo_endo_phos2"/>
    <property type="match status" value="1"/>
</dbReference>
<dbReference type="PANTHER" id="PTHR46625">
    <property type="entry name" value="72 KDA INOSITOL POLYPHOSPHATE 5-PHOSPHATASE"/>
    <property type="match status" value="1"/>
</dbReference>
<name>A0A401RSH0_CHIPU</name>
<dbReference type="AlphaFoldDB" id="A0A401RSH0"/>
<evidence type="ECO:0000256" key="1">
    <source>
        <dbReference type="SAM" id="MobiDB-lite"/>
    </source>
</evidence>
<dbReference type="Proteomes" id="UP000287033">
    <property type="component" value="Unassembled WGS sequence"/>
</dbReference>
<organism evidence="3 4">
    <name type="scientific">Chiloscyllium punctatum</name>
    <name type="common">Brownbanded bambooshark</name>
    <name type="synonym">Hemiscyllium punctatum</name>
    <dbReference type="NCBI Taxonomy" id="137246"/>
    <lineage>
        <taxon>Eukaryota</taxon>
        <taxon>Metazoa</taxon>
        <taxon>Chordata</taxon>
        <taxon>Craniata</taxon>
        <taxon>Vertebrata</taxon>
        <taxon>Chondrichthyes</taxon>
        <taxon>Elasmobranchii</taxon>
        <taxon>Galeomorphii</taxon>
        <taxon>Galeoidea</taxon>
        <taxon>Orectolobiformes</taxon>
        <taxon>Hemiscylliidae</taxon>
        <taxon>Chiloscyllium</taxon>
    </lineage>
</organism>
<dbReference type="OrthoDB" id="2248459at2759"/>
<dbReference type="InterPro" id="IPR000300">
    <property type="entry name" value="IPPc"/>
</dbReference>
<evidence type="ECO:0000259" key="2">
    <source>
        <dbReference type="SMART" id="SM00128"/>
    </source>
</evidence>
<gene>
    <name evidence="3" type="ORF">chiPu_0019543</name>
</gene>
<dbReference type="SMART" id="SM00128">
    <property type="entry name" value="IPPc"/>
    <property type="match status" value="1"/>
</dbReference>
<keyword evidence="4" id="KW-1185">Reference proteome</keyword>
<evidence type="ECO:0000313" key="4">
    <source>
        <dbReference type="Proteomes" id="UP000287033"/>
    </source>
</evidence>
<feature type="compositionally biased region" description="Polar residues" evidence="1">
    <location>
        <begin position="13"/>
        <end position="27"/>
    </location>
</feature>
<feature type="compositionally biased region" description="Basic and acidic residues" evidence="1">
    <location>
        <begin position="28"/>
        <end position="41"/>
    </location>
</feature>
<dbReference type="InterPro" id="IPR042478">
    <property type="entry name" value="INPP5E"/>
</dbReference>
<comment type="caution">
    <text evidence="3">The sequence shown here is derived from an EMBL/GenBank/DDBJ whole genome shotgun (WGS) entry which is preliminary data.</text>
</comment>
<feature type="region of interest" description="Disordered" evidence="1">
    <location>
        <begin position="1"/>
        <end position="119"/>
    </location>
</feature>
<feature type="region of interest" description="Disordered" evidence="1">
    <location>
        <begin position="131"/>
        <end position="185"/>
    </location>
</feature>
<dbReference type="GO" id="GO:0005930">
    <property type="term" value="C:axoneme"/>
    <property type="evidence" value="ECO:0007669"/>
    <property type="project" value="TreeGrafter"/>
</dbReference>
<proteinExistence type="predicted"/>
<dbReference type="PANTHER" id="PTHR46625:SF1">
    <property type="entry name" value="PHOSPHATIDYLINOSITOL POLYPHOSPHATE 5-PHOSPHATASE TYPE IV"/>
    <property type="match status" value="1"/>
</dbReference>
<dbReference type="EMBL" id="BEZZ01002047">
    <property type="protein sequence ID" value="GCC21076.1"/>
    <property type="molecule type" value="Genomic_DNA"/>
</dbReference>
<protein>
    <recommendedName>
        <fullName evidence="2">Inositol polyphosphate-related phosphatase domain-containing protein</fullName>
    </recommendedName>
</protein>
<dbReference type="GO" id="GO:0004439">
    <property type="term" value="F:phosphatidylinositol-4,5-bisphosphate 5-phosphatase activity"/>
    <property type="evidence" value="ECO:0007669"/>
    <property type="project" value="TreeGrafter"/>
</dbReference>